<evidence type="ECO:0000313" key="1">
    <source>
        <dbReference type="EMBL" id="GIY66329.1"/>
    </source>
</evidence>
<organism evidence="1 2">
    <name type="scientific">Caerostris extrusa</name>
    <name type="common">Bark spider</name>
    <name type="synonym">Caerostris bankana</name>
    <dbReference type="NCBI Taxonomy" id="172846"/>
    <lineage>
        <taxon>Eukaryota</taxon>
        <taxon>Metazoa</taxon>
        <taxon>Ecdysozoa</taxon>
        <taxon>Arthropoda</taxon>
        <taxon>Chelicerata</taxon>
        <taxon>Arachnida</taxon>
        <taxon>Araneae</taxon>
        <taxon>Araneomorphae</taxon>
        <taxon>Entelegynae</taxon>
        <taxon>Araneoidea</taxon>
        <taxon>Araneidae</taxon>
        <taxon>Caerostris</taxon>
    </lineage>
</organism>
<dbReference type="EMBL" id="BPLR01014109">
    <property type="protein sequence ID" value="GIY66329.1"/>
    <property type="molecule type" value="Genomic_DNA"/>
</dbReference>
<dbReference type="Proteomes" id="UP001054945">
    <property type="component" value="Unassembled WGS sequence"/>
</dbReference>
<reference evidence="1 2" key="1">
    <citation type="submission" date="2021-06" db="EMBL/GenBank/DDBJ databases">
        <title>Caerostris extrusa draft genome.</title>
        <authorList>
            <person name="Kono N."/>
            <person name="Arakawa K."/>
        </authorList>
    </citation>
    <scope>NUCLEOTIDE SEQUENCE [LARGE SCALE GENOMIC DNA]</scope>
</reference>
<sequence length="91" mass="10592">MTTLENYQEEDTVSRQIGCSIKEMDFASSIWKITKICDSVSRETTPRRDSFRQIGCSIKEMDFASSIWKITKICDSVSQRDNSKKRQFPDK</sequence>
<keyword evidence="2" id="KW-1185">Reference proteome</keyword>
<dbReference type="AlphaFoldDB" id="A0AAV4V8V1"/>
<name>A0AAV4V8V1_CAEEX</name>
<gene>
    <name evidence="1" type="ORF">CEXT_682991</name>
</gene>
<protein>
    <submittedName>
        <fullName evidence="1">Uncharacterized protein</fullName>
    </submittedName>
</protein>
<accession>A0AAV4V8V1</accession>
<proteinExistence type="predicted"/>
<evidence type="ECO:0000313" key="2">
    <source>
        <dbReference type="Proteomes" id="UP001054945"/>
    </source>
</evidence>
<comment type="caution">
    <text evidence="1">The sequence shown here is derived from an EMBL/GenBank/DDBJ whole genome shotgun (WGS) entry which is preliminary data.</text>
</comment>